<keyword evidence="3" id="KW-0645">Protease</keyword>
<comment type="catalytic activity">
    <reaction evidence="1">
        <text>Thiol-dependent hydrolysis of ester, thioester, amide, peptide and isopeptide bonds formed by the C-terminal Gly of ubiquitin (a 76-residue protein attached to proteins as an intracellular targeting signal).</text>
        <dbReference type="EC" id="3.4.19.12"/>
    </reaction>
</comment>
<dbReference type="Pfam" id="PF12359">
    <property type="entry name" value="DUF3645"/>
    <property type="match status" value="1"/>
</dbReference>
<dbReference type="EMBL" id="GL876969">
    <property type="protein sequence ID" value="KLU86308.1"/>
    <property type="molecule type" value="Genomic_DNA"/>
</dbReference>
<evidence type="ECO:0000256" key="3">
    <source>
        <dbReference type="ARBA" id="ARBA00022670"/>
    </source>
</evidence>
<dbReference type="Proteomes" id="UP000011715">
    <property type="component" value="Unassembled WGS sequence"/>
</dbReference>
<feature type="region of interest" description="Disordered" evidence="7">
    <location>
        <begin position="1913"/>
        <end position="1937"/>
    </location>
</feature>
<dbReference type="InterPro" id="IPR046541">
    <property type="entry name" value="DUF6606"/>
</dbReference>
<dbReference type="PANTHER" id="PTHR13367">
    <property type="entry name" value="UBIQUITIN THIOESTERASE"/>
    <property type="match status" value="1"/>
</dbReference>
<dbReference type="GO" id="GO:0004843">
    <property type="term" value="F:cysteine-type deubiquitinase activity"/>
    <property type="evidence" value="ECO:0007669"/>
    <property type="project" value="UniProtKB-EC"/>
</dbReference>
<feature type="domain" description="DUF3638" evidence="8">
    <location>
        <begin position="2048"/>
        <end position="2270"/>
    </location>
</feature>
<keyword evidence="4" id="KW-0833">Ubl conjugation pathway</keyword>
<protein>
    <recommendedName>
        <fullName evidence="2">ubiquitinyl hydrolase 1</fullName>
        <ecNumber evidence="2">3.4.19.12</ecNumber>
    </recommendedName>
</protein>
<evidence type="ECO:0000256" key="5">
    <source>
        <dbReference type="ARBA" id="ARBA00022801"/>
    </source>
</evidence>
<reference evidence="12" key="4">
    <citation type="journal article" date="2015" name="G3 (Bethesda)">
        <title>Genome sequences of three phytopathogenic species of the Magnaporthaceae family of fungi.</title>
        <authorList>
            <person name="Okagaki L.H."/>
            <person name="Nunes C.C."/>
            <person name="Sailsbery J."/>
            <person name="Clay B."/>
            <person name="Brown D."/>
            <person name="John T."/>
            <person name="Oh Y."/>
            <person name="Young N."/>
            <person name="Fitzgerald M."/>
            <person name="Haas B.J."/>
            <person name="Zeng Q."/>
            <person name="Young S."/>
            <person name="Adiconis X."/>
            <person name="Fan L."/>
            <person name="Levin J.Z."/>
            <person name="Mitchell T.K."/>
            <person name="Okubara P.A."/>
            <person name="Farman M.L."/>
            <person name="Kohn L.M."/>
            <person name="Birren B."/>
            <person name="Ma L.-J."/>
            <person name="Dean R.A."/>
        </authorList>
    </citation>
    <scope>NUCLEOTIDE SEQUENCE</scope>
    <source>
        <strain evidence="12">ATCC 64411 / 73-15</strain>
    </source>
</reference>
<evidence type="ECO:0000313" key="12">
    <source>
        <dbReference type="EnsemblFungi" id="MAPG_05323T0"/>
    </source>
</evidence>
<dbReference type="InterPro" id="IPR051346">
    <property type="entry name" value="OTU_Deubiquitinase"/>
</dbReference>
<gene>
    <name evidence="11" type="ORF">MAPG_05323</name>
</gene>
<dbReference type="EC" id="3.4.19.12" evidence="2"/>
<dbReference type="eggNOG" id="ENOG502QUFK">
    <property type="taxonomic scope" value="Eukaryota"/>
</dbReference>
<evidence type="ECO:0000256" key="1">
    <source>
        <dbReference type="ARBA" id="ARBA00000707"/>
    </source>
</evidence>
<evidence type="ECO:0000313" key="13">
    <source>
        <dbReference type="Proteomes" id="UP000011715"/>
    </source>
</evidence>
<feature type="compositionally biased region" description="Basic and acidic residues" evidence="7">
    <location>
        <begin position="3273"/>
        <end position="3295"/>
    </location>
</feature>
<evidence type="ECO:0000313" key="11">
    <source>
        <dbReference type="EMBL" id="KLU86308.1"/>
    </source>
</evidence>
<keyword evidence="6" id="KW-0788">Thiol protease</keyword>
<evidence type="ECO:0000259" key="10">
    <source>
        <dbReference type="Pfam" id="PF20255"/>
    </source>
</evidence>
<dbReference type="SUPFAM" id="SSF52540">
    <property type="entry name" value="P-loop containing nucleoside triphosphate hydrolases"/>
    <property type="match status" value="1"/>
</dbReference>
<name>A0A0C4DZ35_MAGP6</name>
<reference evidence="12" key="5">
    <citation type="submission" date="2015-06" db="UniProtKB">
        <authorList>
            <consortium name="EnsemblFungi"/>
        </authorList>
    </citation>
    <scope>IDENTIFICATION</scope>
    <source>
        <strain evidence="12">ATCC 64411</strain>
    </source>
</reference>
<dbReference type="OMA" id="CIIPMVA"/>
<keyword evidence="13" id="KW-1185">Reference proteome</keyword>
<feature type="region of interest" description="Disordered" evidence="7">
    <location>
        <begin position="3190"/>
        <end position="3295"/>
    </location>
</feature>
<reference evidence="13" key="2">
    <citation type="submission" date="2010-05" db="EMBL/GenBank/DDBJ databases">
        <title>The genome sequence of Magnaporthe poae strain ATCC 64411.</title>
        <authorList>
            <person name="Ma L.-J."/>
            <person name="Dead R."/>
            <person name="Young S."/>
            <person name="Zeng Q."/>
            <person name="Koehrsen M."/>
            <person name="Alvarado L."/>
            <person name="Berlin A."/>
            <person name="Chapman S.B."/>
            <person name="Chen Z."/>
            <person name="Freedman E."/>
            <person name="Gellesch M."/>
            <person name="Goldberg J."/>
            <person name="Griggs A."/>
            <person name="Gujja S."/>
            <person name="Heilman E.R."/>
            <person name="Heiman D."/>
            <person name="Hepburn T."/>
            <person name="Howarth C."/>
            <person name="Jen D."/>
            <person name="Larson L."/>
            <person name="Mehta T."/>
            <person name="Neiman D."/>
            <person name="Pearson M."/>
            <person name="Roberts A."/>
            <person name="Saif S."/>
            <person name="Shea T."/>
            <person name="Shenoy N."/>
            <person name="Sisk P."/>
            <person name="Stolte C."/>
            <person name="Sykes S."/>
            <person name="Walk T."/>
            <person name="White J."/>
            <person name="Yandava C."/>
            <person name="Haas B."/>
            <person name="Nusbaum C."/>
            <person name="Birren B."/>
        </authorList>
    </citation>
    <scope>NUCLEOTIDE SEQUENCE [LARGE SCALE GENOMIC DNA]</scope>
    <source>
        <strain evidence="13">ATCC 64411 / 73-15</strain>
    </source>
</reference>
<evidence type="ECO:0000259" key="9">
    <source>
        <dbReference type="Pfam" id="PF12359"/>
    </source>
</evidence>
<feature type="compositionally biased region" description="Basic and acidic residues" evidence="7">
    <location>
        <begin position="1843"/>
        <end position="1864"/>
    </location>
</feature>
<dbReference type="EMBL" id="ADBL01001260">
    <property type="status" value="NOT_ANNOTATED_CDS"/>
    <property type="molecule type" value="Genomic_DNA"/>
</dbReference>
<evidence type="ECO:0000256" key="6">
    <source>
        <dbReference type="ARBA" id="ARBA00022807"/>
    </source>
</evidence>
<feature type="compositionally biased region" description="Acidic residues" evidence="7">
    <location>
        <begin position="3209"/>
        <end position="3241"/>
    </location>
</feature>
<dbReference type="OrthoDB" id="3182339at2759"/>
<reference evidence="11" key="1">
    <citation type="submission" date="2010-05" db="EMBL/GenBank/DDBJ databases">
        <title>The Genome Sequence of Magnaporthe poae strain ATCC 64411.</title>
        <authorList>
            <consortium name="The Broad Institute Genome Sequencing Platform"/>
            <consortium name="Broad Institute Genome Sequencing Center for Infectious Disease"/>
            <person name="Ma L.-J."/>
            <person name="Dead R."/>
            <person name="Young S."/>
            <person name="Zeng Q."/>
            <person name="Koehrsen M."/>
            <person name="Alvarado L."/>
            <person name="Berlin A."/>
            <person name="Chapman S.B."/>
            <person name="Chen Z."/>
            <person name="Freedman E."/>
            <person name="Gellesch M."/>
            <person name="Goldberg J."/>
            <person name="Griggs A."/>
            <person name="Gujja S."/>
            <person name="Heilman E.R."/>
            <person name="Heiman D."/>
            <person name="Hepburn T."/>
            <person name="Howarth C."/>
            <person name="Jen D."/>
            <person name="Larson L."/>
            <person name="Mehta T."/>
            <person name="Neiman D."/>
            <person name="Pearson M."/>
            <person name="Roberts A."/>
            <person name="Saif S."/>
            <person name="Shea T."/>
            <person name="Shenoy N."/>
            <person name="Sisk P."/>
            <person name="Stolte C."/>
            <person name="Sykes S."/>
            <person name="Walk T."/>
            <person name="White J."/>
            <person name="Yandava C."/>
            <person name="Haas B."/>
            <person name="Nusbaum C."/>
            <person name="Birren B."/>
        </authorList>
    </citation>
    <scope>NUCLEOTIDE SEQUENCE</scope>
    <source>
        <strain evidence="11">ATCC 64411</strain>
    </source>
</reference>
<dbReference type="InterPro" id="IPR022099">
    <property type="entry name" value="DUF3638"/>
</dbReference>
<dbReference type="InterPro" id="IPR022105">
    <property type="entry name" value="DUF3645"/>
</dbReference>
<feature type="region of interest" description="Disordered" evidence="7">
    <location>
        <begin position="1843"/>
        <end position="1868"/>
    </location>
</feature>
<evidence type="ECO:0000256" key="4">
    <source>
        <dbReference type="ARBA" id="ARBA00022786"/>
    </source>
</evidence>
<organism evidence="12 13">
    <name type="scientific">Magnaporthiopsis poae (strain ATCC 64411 / 73-15)</name>
    <name type="common">Kentucky bluegrass fungus</name>
    <name type="synonym">Magnaporthe poae</name>
    <dbReference type="NCBI Taxonomy" id="644358"/>
    <lineage>
        <taxon>Eukaryota</taxon>
        <taxon>Fungi</taxon>
        <taxon>Dikarya</taxon>
        <taxon>Ascomycota</taxon>
        <taxon>Pezizomycotina</taxon>
        <taxon>Sordariomycetes</taxon>
        <taxon>Sordariomycetidae</taxon>
        <taxon>Magnaporthales</taxon>
        <taxon>Magnaporthaceae</taxon>
        <taxon>Magnaporthiopsis</taxon>
    </lineage>
</organism>
<dbReference type="Pfam" id="PF20255">
    <property type="entry name" value="DUF6606"/>
    <property type="match status" value="1"/>
</dbReference>
<keyword evidence="5" id="KW-0378">Hydrolase</keyword>
<dbReference type="InterPro" id="IPR027417">
    <property type="entry name" value="P-loop_NTPase"/>
</dbReference>
<accession>A0A0C4DZ35</accession>
<reference evidence="11" key="3">
    <citation type="submission" date="2011-03" db="EMBL/GenBank/DDBJ databases">
        <title>Annotation of Magnaporthe poae ATCC 64411.</title>
        <authorList>
            <person name="Ma L.-J."/>
            <person name="Dead R."/>
            <person name="Young S.K."/>
            <person name="Zeng Q."/>
            <person name="Gargeya S."/>
            <person name="Fitzgerald M."/>
            <person name="Haas B."/>
            <person name="Abouelleil A."/>
            <person name="Alvarado L."/>
            <person name="Arachchi H.M."/>
            <person name="Berlin A."/>
            <person name="Brown A."/>
            <person name="Chapman S.B."/>
            <person name="Chen Z."/>
            <person name="Dunbar C."/>
            <person name="Freedman E."/>
            <person name="Gearin G."/>
            <person name="Gellesch M."/>
            <person name="Goldberg J."/>
            <person name="Griggs A."/>
            <person name="Gujja S."/>
            <person name="Heiman D."/>
            <person name="Howarth C."/>
            <person name="Larson L."/>
            <person name="Lui A."/>
            <person name="MacDonald P.J.P."/>
            <person name="Mehta T."/>
            <person name="Montmayeur A."/>
            <person name="Murphy C."/>
            <person name="Neiman D."/>
            <person name="Pearson M."/>
            <person name="Priest M."/>
            <person name="Roberts A."/>
            <person name="Saif S."/>
            <person name="Shea T."/>
            <person name="Shenoy N."/>
            <person name="Sisk P."/>
            <person name="Stolte C."/>
            <person name="Sykes S."/>
            <person name="Yandava C."/>
            <person name="Wortman J."/>
            <person name="Nusbaum C."/>
            <person name="Birren B."/>
        </authorList>
    </citation>
    <scope>NUCLEOTIDE SEQUENCE</scope>
    <source>
        <strain evidence="11">ATCC 64411</strain>
    </source>
</reference>
<dbReference type="VEuPathDB" id="FungiDB:MAPG_05323"/>
<dbReference type="GO" id="GO:0006508">
    <property type="term" value="P:proteolysis"/>
    <property type="evidence" value="ECO:0007669"/>
    <property type="project" value="UniProtKB-KW"/>
</dbReference>
<proteinExistence type="predicted"/>
<dbReference type="STRING" id="644358.A0A0C4DZ35"/>
<dbReference type="Pfam" id="PF12340">
    <property type="entry name" value="DUF3638"/>
    <property type="match status" value="1"/>
</dbReference>
<feature type="domain" description="DUF6606" evidence="10">
    <location>
        <begin position="5"/>
        <end position="235"/>
    </location>
</feature>
<dbReference type="PANTHER" id="PTHR13367:SF32">
    <property type="entry name" value="DUF6606 DOMAIN-CONTAINING PROTEIN"/>
    <property type="match status" value="1"/>
</dbReference>
<evidence type="ECO:0000259" key="8">
    <source>
        <dbReference type="Pfam" id="PF12340"/>
    </source>
</evidence>
<evidence type="ECO:0000256" key="7">
    <source>
        <dbReference type="SAM" id="MobiDB-lite"/>
    </source>
</evidence>
<feature type="domain" description="DUF3645" evidence="9">
    <location>
        <begin position="2389"/>
        <end position="2421"/>
    </location>
</feature>
<dbReference type="EnsemblFungi" id="MAPG_05323T0">
    <property type="protein sequence ID" value="MAPG_05323T0"/>
    <property type="gene ID" value="MAPG_05323"/>
</dbReference>
<sequence length="3295" mass="370408">MCNSSRHLLWGSVVRSLRASAHVASRGSLDSSALLSELQKVTTTASSDFLIIYVRGQNAAIFIYRGDRKDVIFEIFEASPKSESILAADDVLTWDFPGAAISVPNVRFTDESFLPQLAEFLDTASHAEPTKAFSASAFKAGSSHVEVRDTPGPSLISSMLAALLEANGKRISPPVLRKRVRDDVCFSTGMPWRRLPLWLILRVCVRRFLGIGFGDEKIGRIEYKFFIALVLSNLLDEVAKSSSPDRVSHLKAKLSMRLVKLDTDHNNSEGDGERACFERLFQSLEPLFTRTVQVASTHLVSSVAGVVKSTTKAVPELPRRATEKDVEMNLVHSGVCLRGAVARWRRACLGPRRASARQDFDAKAHLSDFPVPYFTLSSLERKARTLCQDMPSIPDYVVADSRCHSLSKMILDYLSKMGSHYDGFIEQKSAAILTVMELWAQLDYAACVRLPLLMDFHPLFIPSSLDVLYLPKCADMERLRSVQVYLKRRIDRCAGSHLTIFENPQRDCFAHRYFDTGPDSAQLQAIREEIMLHDQVNQKRKEQEWEDKSRSYEQKSKQVQGMTCLFTDGDQLDAFGRPIPARHLPSCRRCHLRGEVNRMRIGIVEDPLPEDETMQKIAVFELGVFSGAGTFTIYRDTTWAIVSQLASKSKDGTISPRCTIRSYGGLSAFASPSPCNIVLASTTKSFLDTHYRIASFPVALEDLLKPNGLRYTYYDKLSKVSPGHSSIVARRPSFAHHCLFPLANTPFSAISQAFPVDKPGPSSYDIVASQASCPHGVNVHEYLALQTLLSGNRRRWISLLAELGSSNLNFSNEATLVLVRFVALQAGPPGQPEGTPRLVHGILREESFGHKLLQQLSQRLTSISTNWREVYVMDTIITLASRLYELTDQCSHTVHLKALHLLGSVRETTLGWMTLLREEIRKEKDADTARRTQRYAVWAALLCRRTFAIHEDQHTTLDTESLGTFVECSITLQNNLPGNVKALPSLLKEAVIADFKLGHRLQPLVLRSIETEPVAFIGALSPFWPPAKDSQPGTLTYQANGPSWVSCDVTIAASEGAEMRVQTISYHISQGLLLVDSVPVGKLPSDHQNDKQLTALLGNQSFLAFPSFLPDMTYLLSVKPEGHEIHVGRLGGALVVRARKNGRVLELIDKNVFGTKMSFDLPGPLIAGCVHWLDLASGILEVRPASLPWHFRSSNWQLEQKTGRCYRILPMPYSLKQQTAAKLGTCPRVLEQRLISPHVPLFHRVARIVEGVEARQQIVVWQAAEKFLNRNLEVELRGVQLRLHVVRKRLYCRQLDSFIDPYQNIGTWHGLCSMLVFKHAQSNVRTVLVPLGDLEVERTDVHVAVRVKGSHSAVCKFVVNEMLGRMECAPESTLILKKAQLHAMTSLVLPDTLTGRTGTEEALTILSSGVAQPWQPLGEPHLTILKSLISLTPKRAYYPDESIRTLKTERWKAYLTPSIQHEDFMPVVNGILARSERLRRSADHSLELREEIKNLQIGNSLHLTSRASLRRRRYNRHLPLRVPDVCPQDKEYISRDRATVTNMAYSNVLEIVSLVRIWPQQMKTARNLAQLLSQCSSIKGFDTPFDSALLTDRIGMDVARHWGSLVVAAKAQAADRSALMFLFAGASFRFDAKMDLIRAVLAFAMYEELRNLPTPAYSEFQWFRIGEIPTLDWLLPLTRSSAHPPPKDAELDQLREFLSAKDRRKIREADAKHKKLTQEECDRVAKILLAQWPCATPSVEGLVDCALVDLDRVLETLRPEWARMFQNLELSNHLILVEGLLQRRQTNKHFGLPSSPSPGQVWAMRAACDELPRLKEDLMRRAFHEFGKTPGQFTSPTRAVFASDRRDQERNQHPRNPHDPDHRGAPRRGTVAVPQIIDELEDIVHGSMQSSSGSLVRKQYAQELLHSIESLRRRDAEEDSSPSFPESPHQRHTQRDTQALADDVRQAFAAICSSFKSPQTWASARRIRWLEHGLLWPAVTPITVLQQIGSINKTTFGPGMKEAIIHYGLAMTSLQRQQRLNILSNRPWGKAAYHQDLRYREEQQNMGHSNWNPADYPDWLLLEIECNLLIRSDQIDVALATISPRTGSNSVLQLNMGRGKTSCIIPMAAALLSNHSLTRVIVPKALLQQTAQLLQSRLGGLLNRELAHVPFSRRSPTSKDSIEAYDFLHRDLMKNSGVMICLPEHVLSFMLSGLQRVLDNRVNEAAVMVKMQAWLKSVSRDILDESDYTLSARTQLIYPSGTRITLDGHPHRWVVAEKVLQLVDLHLHSVAVAFPESIEVVRRSSGGYPIIYFLRRDVEDELTRRLTKDICLGNGGILPDAGLTRTDRHCIKEFISNNKVKESTLAHVRGLCPEKLHVRQTVYLLRGLLVNRILLSCLRKKWNVEYGLHPQRDPVAVPYTAKGVPSEQSEWGHPDCCVLLTCLAFYYNGVTQTQLMQALEHVLKSDDPAAAYDRWTQTTQRFPDSLREWSSINVDDQLQLEAIWKAVRHNVVVIDYFLNNLVFPQHAKQFQVKLQSSGWDLPLFSTSIGAAAGKAQQSRGTNRTLTTGFSGTNDNRTMLPLNIKQQDLASLQHTNAEVLMYLLRPRNRRYEIIQGADGRRLSEDGFLSLLVHFRIRILIDAGAQILEMNNEAVARRWLELTEDATAALYFDESNKPFMVSRMGTKTPFLASAYVDDLSQCLVYLDEAHTRGTDLKLPPMAKGALTLGLGQSKDKTVQAAMRLRQLGETQAVIWFAPPEVHSSILDLQKKPAGSSSSTLDSSDVIRWLLSNTCDGLEQLQPLYYAQGIDFSRRVQAAVDNPRFLTDQRQRERFVSCIRQDESQTLQALYEPKVKHKLATGLKGASEPAIASFVAQLNSQRAAFRDTGHAVHASVLHEQEREVAVELAYEVESVRQVKKPQRLSPLTFPGLHHELELFAQTGRLAQPSISCRRALAFVSETRVGRICGVSRKAGRLLISTEFQRTVKQQRHDGYQSDDCLRPVNWILWCQSTETAIVIIPEEAELLLPIVRAAASPTWILTYAAPVARKMLYFNRLDYYAIPDLPNDWKAPAWLTAELGVFAGRLYFEWDEYPVLCQLIGLDPSSNPQEHWEDDGDVDEEKGAIATQVDDDGTMAADFDLDQERNRGDTLWWNRSAAAAIATKPLVFLQDWLALRRRGQDFVHTPMGHVTQSKPLHAEHIFFRKDDDQAAAEARKPSYAPIAGRPARVTESTEEEAEFDGIDEMEYAAEQDDAGSDGDGDEEIEYHQDEMFPASDQEEAEGGANPSPTNSTGSADARRAQADSRASRDRDGGGRRLR</sequence>
<evidence type="ECO:0000256" key="2">
    <source>
        <dbReference type="ARBA" id="ARBA00012759"/>
    </source>
</evidence>